<organism evidence="1 2">
    <name type="scientific">Ceratopteris richardii</name>
    <name type="common">Triangle waterfern</name>
    <dbReference type="NCBI Taxonomy" id="49495"/>
    <lineage>
        <taxon>Eukaryota</taxon>
        <taxon>Viridiplantae</taxon>
        <taxon>Streptophyta</taxon>
        <taxon>Embryophyta</taxon>
        <taxon>Tracheophyta</taxon>
        <taxon>Polypodiopsida</taxon>
        <taxon>Polypodiidae</taxon>
        <taxon>Polypodiales</taxon>
        <taxon>Pteridineae</taxon>
        <taxon>Pteridaceae</taxon>
        <taxon>Parkerioideae</taxon>
        <taxon>Ceratopteris</taxon>
    </lineage>
</organism>
<dbReference type="PANTHER" id="PTHR34198">
    <property type="entry name" value="OS01G0175100 PROTEIN"/>
    <property type="match status" value="1"/>
</dbReference>
<evidence type="ECO:0000313" key="2">
    <source>
        <dbReference type="Proteomes" id="UP000825935"/>
    </source>
</evidence>
<sequence length="164" mass="18206">MILLRSTFFDCSSLVVAGSHTRPVSFLNIHRSGKHSLPVFSAAVQETDEQYYVQRKSASSPYSWISFFLSGSSPEAPIKPLIEDISALTKEAALEGIPGLDNTNNEAQMGQVKILSKNGPKGGRRVSFTPQKARELRKKMRETEFFHDTMYHSAIAARLASQDD</sequence>
<comment type="caution">
    <text evidence="1">The sequence shown here is derived from an EMBL/GenBank/DDBJ whole genome shotgun (WGS) entry which is preliminary data.</text>
</comment>
<dbReference type="EMBL" id="CM035421">
    <property type="protein sequence ID" value="KAH7388381.1"/>
    <property type="molecule type" value="Genomic_DNA"/>
</dbReference>
<protein>
    <submittedName>
        <fullName evidence="1">Uncharacterized protein</fullName>
    </submittedName>
</protein>
<proteinExistence type="predicted"/>
<name>A0A8T2SZV7_CERRI</name>
<keyword evidence="2" id="KW-1185">Reference proteome</keyword>
<dbReference type="Proteomes" id="UP000825935">
    <property type="component" value="Chromosome 16"/>
</dbReference>
<evidence type="ECO:0000313" key="1">
    <source>
        <dbReference type="EMBL" id="KAH7388381.1"/>
    </source>
</evidence>
<gene>
    <name evidence="1" type="ORF">KP509_16G073000</name>
</gene>
<reference evidence="1" key="1">
    <citation type="submission" date="2021-08" db="EMBL/GenBank/DDBJ databases">
        <title>WGS assembly of Ceratopteris richardii.</title>
        <authorList>
            <person name="Marchant D.B."/>
            <person name="Chen G."/>
            <person name="Jenkins J."/>
            <person name="Shu S."/>
            <person name="Leebens-Mack J."/>
            <person name="Grimwood J."/>
            <person name="Schmutz J."/>
            <person name="Soltis P."/>
            <person name="Soltis D."/>
            <person name="Chen Z.-H."/>
        </authorList>
    </citation>
    <scope>NUCLEOTIDE SEQUENCE</scope>
    <source>
        <strain evidence="1">Whitten #5841</strain>
        <tissue evidence="1">Leaf</tissue>
    </source>
</reference>
<dbReference type="PANTHER" id="PTHR34198:SF1">
    <property type="entry name" value="OS01G0104300 PROTEIN"/>
    <property type="match status" value="1"/>
</dbReference>
<dbReference type="OrthoDB" id="1913905at2759"/>
<dbReference type="AlphaFoldDB" id="A0A8T2SZV7"/>
<accession>A0A8T2SZV7</accession>